<dbReference type="RefSeq" id="XP_049132463.1">
    <property type="nucleotide sequence ID" value="XM_049276506.1"/>
</dbReference>
<organism evidence="1 2">
    <name type="scientific">Colletotrichum spaethianum</name>
    <dbReference type="NCBI Taxonomy" id="700344"/>
    <lineage>
        <taxon>Eukaryota</taxon>
        <taxon>Fungi</taxon>
        <taxon>Dikarya</taxon>
        <taxon>Ascomycota</taxon>
        <taxon>Pezizomycotina</taxon>
        <taxon>Sordariomycetes</taxon>
        <taxon>Hypocreomycetidae</taxon>
        <taxon>Glomerellales</taxon>
        <taxon>Glomerellaceae</taxon>
        <taxon>Colletotrichum</taxon>
        <taxon>Colletotrichum spaethianum species complex</taxon>
    </lineage>
</organism>
<name>A0AA37PD98_9PEZI</name>
<gene>
    <name evidence="1" type="ORF">ColSpa_10294</name>
</gene>
<dbReference type="AlphaFoldDB" id="A0AA37PD98"/>
<evidence type="ECO:0000313" key="1">
    <source>
        <dbReference type="EMBL" id="GKT50113.1"/>
    </source>
</evidence>
<sequence>MANLNAPVTNGSHNGQLDLDQERRRWFADYEAIKARFEAEKETVRSRFLQQQRDACTDLDDEARYADLPGLPQKARDLIQKYQGELRSHRWAACQHRFDDEEKDRTRREKDALREHHMVFPVPVFSECGLRLKCGAIGTAFGDGVKPDIAHWTRRTAIRHLGPSFPFELNDEHDLASTSATVPRCYDVFTHYAA</sequence>
<dbReference type="GeneID" id="73331096"/>
<reference evidence="1 2" key="1">
    <citation type="submission" date="2022-03" db="EMBL/GenBank/DDBJ databases">
        <title>Genome data of Colletotrichum spp.</title>
        <authorList>
            <person name="Utami Y.D."/>
            <person name="Hiruma K."/>
        </authorList>
    </citation>
    <scope>NUCLEOTIDE SEQUENCE [LARGE SCALE GENOMIC DNA]</scope>
    <source>
        <strain evidence="1 2">MAFF 239500</strain>
    </source>
</reference>
<dbReference type="Proteomes" id="UP001055115">
    <property type="component" value="Unassembled WGS sequence"/>
</dbReference>
<proteinExistence type="predicted"/>
<protein>
    <submittedName>
        <fullName evidence="1">Uncharacterized protein</fullName>
    </submittedName>
</protein>
<dbReference type="EMBL" id="BQXU01000034">
    <property type="protein sequence ID" value="GKT50113.1"/>
    <property type="molecule type" value="Genomic_DNA"/>
</dbReference>
<evidence type="ECO:0000313" key="2">
    <source>
        <dbReference type="Proteomes" id="UP001055115"/>
    </source>
</evidence>
<comment type="caution">
    <text evidence="1">The sequence shown here is derived from an EMBL/GenBank/DDBJ whole genome shotgun (WGS) entry which is preliminary data.</text>
</comment>
<keyword evidence="2" id="KW-1185">Reference proteome</keyword>
<accession>A0AA37PD98</accession>